<dbReference type="Pfam" id="PF13620">
    <property type="entry name" value="CarboxypepD_reg"/>
    <property type="match status" value="1"/>
</dbReference>
<keyword evidence="3" id="KW-0998">Cell outer membrane</keyword>
<evidence type="ECO:0000256" key="1">
    <source>
        <dbReference type="ARBA" id="ARBA00004442"/>
    </source>
</evidence>
<dbReference type="SUPFAM" id="SSF56935">
    <property type="entry name" value="Porins"/>
    <property type="match status" value="1"/>
</dbReference>
<evidence type="ECO:0000259" key="5">
    <source>
        <dbReference type="Pfam" id="PF14905"/>
    </source>
</evidence>
<dbReference type="PANTHER" id="PTHR40980:SF4">
    <property type="entry name" value="TONB-DEPENDENT RECEPTOR-LIKE BETA-BARREL DOMAIN-CONTAINING PROTEIN"/>
    <property type="match status" value="1"/>
</dbReference>
<keyword evidence="4" id="KW-0732">Signal</keyword>
<dbReference type="InterPro" id="IPR036942">
    <property type="entry name" value="Beta-barrel_TonB_sf"/>
</dbReference>
<keyword evidence="2" id="KW-0472">Membrane</keyword>
<evidence type="ECO:0000256" key="3">
    <source>
        <dbReference type="ARBA" id="ARBA00023237"/>
    </source>
</evidence>
<accession>A0ABV2SQN9</accession>
<comment type="subcellular location">
    <subcellularLocation>
        <location evidence="1">Cell outer membrane</location>
    </subcellularLocation>
</comment>
<dbReference type="RefSeq" id="WP_354613841.1">
    <property type="nucleotide sequence ID" value="NZ_JBEXAE010000001.1"/>
</dbReference>
<dbReference type="InterPro" id="IPR041700">
    <property type="entry name" value="OMP_b-brl_3"/>
</dbReference>
<dbReference type="Gene3D" id="2.60.40.1120">
    <property type="entry name" value="Carboxypeptidase-like, regulatory domain"/>
    <property type="match status" value="1"/>
</dbReference>
<dbReference type="SUPFAM" id="SSF49452">
    <property type="entry name" value="Starch-binding domain-like"/>
    <property type="match status" value="1"/>
</dbReference>
<evidence type="ECO:0000313" key="7">
    <source>
        <dbReference type="Proteomes" id="UP001549799"/>
    </source>
</evidence>
<gene>
    <name evidence="6" type="ORF">ABXZ36_02270</name>
</gene>
<feature type="domain" description="Outer membrane protein beta-barrel" evidence="5">
    <location>
        <begin position="373"/>
        <end position="779"/>
    </location>
</feature>
<evidence type="ECO:0000313" key="6">
    <source>
        <dbReference type="EMBL" id="MET6989468.1"/>
    </source>
</evidence>
<organism evidence="6 7">
    <name type="scientific">Sediminicola arcticus</name>
    <dbReference type="NCBI Taxonomy" id="1574308"/>
    <lineage>
        <taxon>Bacteria</taxon>
        <taxon>Pseudomonadati</taxon>
        <taxon>Bacteroidota</taxon>
        <taxon>Flavobacteriia</taxon>
        <taxon>Flavobacteriales</taxon>
        <taxon>Flavobacteriaceae</taxon>
        <taxon>Sediminicola</taxon>
    </lineage>
</organism>
<evidence type="ECO:0000256" key="2">
    <source>
        <dbReference type="ARBA" id="ARBA00023136"/>
    </source>
</evidence>
<comment type="caution">
    <text evidence="6">The sequence shown here is derived from an EMBL/GenBank/DDBJ whole genome shotgun (WGS) entry which is preliminary data.</text>
</comment>
<proteinExistence type="predicted"/>
<protein>
    <submittedName>
        <fullName evidence="6">Outer membrane beta-barrel family protein</fullName>
    </submittedName>
</protein>
<dbReference type="InterPro" id="IPR013784">
    <property type="entry name" value="Carb-bd-like_fold"/>
</dbReference>
<evidence type="ECO:0000256" key="4">
    <source>
        <dbReference type="SAM" id="SignalP"/>
    </source>
</evidence>
<keyword evidence="7" id="KW-1185">Reference proteome</keyword>
<feature type="chain" id="PRO_5046868785" evidence="4">
    <location>
        <begin position="21"/>
        <end position="804"/>
    </location>
</feature>
<dbReference type="Proteomes" id="UP001549799">
    <property type="component" value="Unassembled WGS sequence"/>
</dbReference>
<reference evidence="6 7" key="1">
    <citation type="submission" date="2024-07" db="EMBL/GenBank/DDBJ databases">
        <title>The genome sequence of type strain Sediminicola arcticus GDMCC 1.2805.</title>
        <authorList>
            <person name="Liu Y."/>
        </authorList>
    </citation>
    <scope>NUCLEOTIDE SEQUENCE [LARGE SCALE GENOMIC DNA]</scope>
    <source>
        <strain evidence="6 7">GDMCC 1.2805</strain>
    </source>
</reference>
<dbReference type="Gene3D" id="2.40.170.20">
    <property type="entry name" value="TonB-dependent receptor, beta-barrel domain"/>
    <property type="match status" value="1"/>
</dbReference>
<dbReference type="EMBL" id="JBEXAE010000001">
    <property type="protein sequence ID" value="MET6989468.1"/>
    <property type="molecule type" value="Genomic_DNA"/>
</dbReference>
<feature type="signal peptide" evidence="4">
    <location>
        <begin position="1"/>
        <end position="20"/>
    </location>
</feature>
<name>A0ABV2SQN9_9FLAO</name>
<dbReference type="PANTHER" id="PTHR40980">
    <property type="entry name" value="PLUG DOMAIN-CONTAINING PROTEIN"/>
    <property type="match status" value="1"/>
</dbReference>
<sequence>MKFSFLVLIMSLIMPLCLSAQTFEVTGAVKDRNNEAVGFANVLLLQVSDSTVIMGASTDEAGKFFISNVQPRTYFVKASYIGSTSNLIAVDVKENVAIGTIIIEDSSIDLDGVEVIANNPTVVRKSDRLIFNIENTIASLGNSWDVLRKTPGVIMVNDQLKIKNQTPTIYLNNRKVQLTNTEIKNLLEGISGTNIKSVEVIMNPPASYDAEGGPILNIITSKNISPGYKGSVNGDYIQAIYPKYNFGTSHYFKTDKLSVFANYSISPRKEYKDNNGYINFIDDNGVFARWQTFFNRTTRSVAQNANLILDYTIDDRNSLNITSNLAVSPNKTFDNTSENFIRNAQNILDSTFVSRSNLNNDQFNLAVDLNYVHRFKKEGATLSLNAHYTDYHVDQNQIVSSDYFDSNNSFIRNFSFLTNSDQNIQIYTGQADYAATFGSLSFESGGKFSNINSRSGLDYFNVVGNNQIRNSSLSDIYDYDEMVLAGYITMVQNWDKFSLKAGLRGEQTNAEGRSFSVTEINTQDYFELFPSLYLLYTQSDNHSLAFDYGRKLSRPKYQDLNPFLYFLNENNFNQGNPNLRPNFSHNFNFNYTYKGAYFLDLYYKDNGAYISTLSFQNNQNQTLREVRQNALESTSYGVDLTYIKSITKNWFLIAISSLFHEDETFLAVESGNIPVTNEVEGVFLWLGNNLTLSKDGTFTGELGLNYLSKFLLGSYMISETTNLTFGLRKTLWNNRATISLSSEDILGRANGTLTSTYLNQDNSYLPRPETQFIRFGFTYNFGNFGLKDSNRTIDKIERDRLGVN</sequence>
<dbReference type="Pfam" id="PF14905">
    <property type="entry name" value="OMP_b-brl_3"/>
    <property type="match status" value="1"/>
</dbReference>